<protein>
    <submittedName>
        <fullName evidence="2">Uncharacterized protein</fullName>
    </submittedName>
</protein>
<evidence type="ECO:0000313" key="2">
    <source>
        <dbReference type="EMBL" id="KII66963.1"/>
    </source>
</evidence>
<evidence type="ECO:0000256" key="1">
    <source>
        <dbReference type="SAM" id="MobiDB-lite"/>
    </source>
</evidence>
<feature type="region of interest" description="Disordered" evidence="1">
    <location>
        <begin position="44"/>
        <end position="69"/>
    </location>
</feature>
<proteinExistence type="predicted"/>
<dbReference type="PANTHER" id="PTHR22093">
    <property type="entry name" value="LEUKOCYTE RECEPTOR CLUSTER LRC MEMBER 1"/>
    <property type="match status" value="1"/>
</dbReference>
<dbReference type="PANTHER" id="PTHR22093:SF0">
    <property type="entry name" value="LEUKOCYTE RECEPTOR CLUSTER MEMBER 1"/>
    <property type="match status" value="1"/>
</dbReference>
<comment type="caution">
    <text evidence="2">The sequence shown here is derived from an EMBL/GenBank/DDBJ whole genome shotgun (WGS) entry which is preliminary data.</text>
</comment>
<dbReference type="InterPro" id="IPR039875">
    <property type="entry name" value="LENG1-like"/>
</dbReference>
<name>A0A0C2JCM6_THEKT</name>
<accession>A0A0C2JCM6</accession>
<dbReference type="Proteomes" id="UP000031668">
    <property type="component" value="Unassembled WGS sequence"/>
</dbReference>
<sequence>MSTARADEAEFKEWCDERTEKSELAESEAKLNLLREKAGLNEIGESAHPLRNKGVANPEYEKEKRKKQEDYEKRIGALTGLGQSVSESNNLVMTVKNELLNNAKIRCMSINRKSRKNLHLPRYITFDKKRTSKKATSVEELRKQRLLREAKERKRQDELLSRSKK</sequence>
<gene>
    <name evidence="2" type="ORF">RF11_13641</name>
</gene>
<organism evidence="2 3">
    <name type="scientific">Thelohanellus kitauei</name>
    <name type="common">Myxosporean</name>
    <dbReference type="NCBI Taxonomy" id="669202"/>
    <lineage>
        <taxon>Eukaryota</taxon>
        <taxon>Metazoa</taxon>
        <taxon>Cnidaria</taxon>
        <taxon>Myxozoa</taxon>
        <taxon>Myxosporea</taxon>
        <taxon>Bivalvulida</taxon>
        <taxon>Platysporina</taxon>
        <taxon>Myxobolidae</taxon>
        <taxon>Thelohanellus</taxon>
    </lineage>
</organism>
<dbReference type="AlphaFoldDB" id="A0A0C2JCM6"/>
<keyword evidence="3" id="KW-1185">Reference proteome</keyword>
<evidence type="ECO:0000313" key="3">
    <source>
        <dbReference type="Proteomes" id="UP000031668"/>
    </source>
</evidence>
<feature type="compositionally biased region" description="Basic and acidic residues" evidence="1">
    <location>
        <begin position="59"/>
        <end position="69"/>
    </location>
</feature>
<dbReference type="OrthoDB" id="2159131at2759"/>
<reference evidence="2 3" key="1">
    <citation type="journal article" date="2014" name="Genome Biol. Evol.">
        <title>The genome of the myxosporean Thelohanellus kitauei shows adaptations to nutrient acquisition within its fish host.</title>
        <authorList>
            <person name="Yang Y."/>
            <person name="Xiong J."/>
            <person name="Zhou Z."/>
            <person name="Huo F."/>
            <person name="Miao W."/>
            <person name="Ran C."/>
            <person name="Liu Y."/>
            <person name="Zhang J."/>
            <person name="Feng J."/>
            <person name="Wang M."/>
            <person name="Wang M."/>
            <person name="Wang L."/>
            <person name="Yao B."/>
        </authorList>
    </citation>
    <scope>NUCLEOTIDE SEQUENCE [LARGE SCALE GENOMIC DNA]</scope>
    <source>
        <strain evidence="2">Wuqing</strain>
    </source>
</reference>
<dbReference type="EMBL" id="JWZT01003370">
    <property type="protein sequence ID" value="KII66963.1"/>
    <property type="molecule type" value="Genomic_DNA"/>
</dbReference>